<comment type="subcellular location">
    <subcellularLocation>
        <location evidence="1">Nucleus</location>
    </subcellularLocation>
</comment>
<dbReference type="PANTHER" id="PTHR47782:SF2">
    <property type="entry name" value="TRANSCRIPTION FACTOR, PUTATIVE (AFU_ORTHOLOGUE AFUA_4G12570)-RELATED"/>
    <property type="match status" value="1"/>
</dbReference>
<keyword evidence="7" id="KW-0539">Nucleus</keyword>
<dbReference type="GO" id="GO:0005634">
    <property type="term" value="C:nucleus"/>
    <property type="evidence" value="ECO:0007669"/>
    <property type="project" value="UniProtKB-SubCell"/>
</dbReference>
<evidence type="ECO:0000256" key="4">
    <source>
        <dbReference type="ARBA" id="ARBA00023015"/>
    </source>
</evidence>
<dbReference type="InterPro" id="IPR052202">
    <property type="entry name" value="Yeast_MetPath_Reg"/>
</dbReference>
<sequence>MDRSISITALRHYSIADEFIDTKFPWPVQDRSIGRPASTLISQRAQFLNHVTFRQIQSEIYAVNFLLKEPAQSYREWMELMDAKLVQWREDTRPFASAGFDWFHLALYTAQLYLHVDCPRNPRPGFKSVLIGFEIANGVAEGYLKMIEGGLLKFDWHCAHQAVTASTLLLRILRTDYQTLLHHHENSELVGVLEKFTELFQKLSKRWPQAYACLELFESLKKDLFQSFRMSADFLSLAEASRTQQQSDSPVHASADNVNIDPTLPQLDPSHEDRELWEQMVNAMDHYTEMDWNLMATDTGFHWAF</sequence>
<evidence type="ECO:0000256" key="6">
    <source>
        <dbReference type="ARBA" id="ARBA00023163"/>
    </source>
</evidence>
<dbReference type="GO" id="GO:0046872">
    <property type="term" value="F:metal ion binding"/>
    <property type="evidence" value="ECO:0007669"/>
    <property type="project" value="UniProtKB-KW"/>
</dbReference>
<keyword evidence="5" id="KW-0238">DNA-binding</keyword>
<dbReference type="GO" id="GO:0000981">
    <property type="term" value="F:DNA-binding transcription factor activity, RNA polymerase II-specific"/>
    <property type="evidence" value="ECO:0007669"/>
    <property type="project" value="TreeGrafter"/>
</dbReference>
<dbReference type="GO" id="GO:0043565">
    <property type="term" value="F:sequence-specific DNA binding"/>
    <property type="evidence" value="ECO:0007669"/>
    <property type="project" value="TreeGrafter"/>
</dbReference>
<keyword evidence="6" id="KW-0804">Transcription</keyword>
<protein>
    <submittedName>
        <fullName evidence="9">Uncharacterized protein</fullName>
    </submittedName>
</protein>
<reference evidence="9 10" key="1">
    <citation type="submission" date="2022-12" db="EMBL/GenBank/DDBJ databases">
        <title>Genomic features and morphological characterization of a novel Knufia sp. strain isolated from spacecraft assembly facility.</title>
        <authorList>
            <person name="Teixeira M."/>
            <person name="Chander A.M."/>
            <person name="Stajich J.E."/>
            <person name="Venkateswaran K."/>
        </authorList>
    </citation>
    <scope>NUCLEOTIDE SEQUENCE [LARGE SCALE GENOMIC DNA]</scope>
    <source>
        <strain evidence="9 10">FJI-L2-BK-P2</strain>
    </source>
</reference>
<feature type="region of interest" description="Disordered" evidence="8">
    <location>
        <begin position="245"/>
        <end position="265"/>
    </location>
</feature>
<organism evidence="9 10">
    <name type="scientific">Knufia fluminis</name>
    <dbReference type="NCBI Taxonomy" id="191047"/>
    <lineage>
        <taxon>Eukaryota</taxon>
        <taxon>Fungi</taxon>
        <taxon>Dikarya</taxon>
        <taxon>Ascomycota</taxon>
        <taxon>Pezizomycotina</taxon>
        <taxon>Eurotiomycetes</taxon>
        <taxon>Chaetothyriomycetidae</taxon>
        <taxon>Chaetothyriales</taxon>
        <taxon>Trichomeriaceae</taxon>
        <taxon>Knufia</taxon>
    </lineage>
</organism>
<evidence type="ECO:0000256" key="5">
    <source>
        <dbReference type="ARBA" id="ARBA00023125"/>
    </source>
</evidence>
<evidence type="ECO:0000256" key="7">
    <source>
        <dbReference type="ARBA" id="ARBA00023242"/>
    </source>
</evidence>
<dbReference type="PANTHER" id="PTHR47782">
    <property type="entry name" value="ZN(II)2CYS6 TRANSCRIPTION FACTOR (EUROFUNG)-RELATED"/>
    <property type="match status" value="1"/>
</dbReference>
<gene>
    <name evidence="9" type="ORF">OHC33_000911</name>
</gene>
<evidence type="ECO:0000313" key="9">
    <source>
        <dbReference type="EMBL" id="KAK5957722.1"/>
    </source>
</evidence>
<name>A0AAN8I753_9EURO</name>
<keyword evidence="3" id="KW-0862">Zinc</keyword>
<dbReference type="Proteomes" id="UP001316803">
    <property type="component" value="Unassembled WGS sequence"/>
</dbReference>
<evidence type="ECO:0000313" key="10">
    <source>
        <dbReference type="Proteomes" id="UP001316803"/>
    </source>
</evidence>
<comment type="caution">
    <text evidence="9">The sequence shown here is derived from an EMBL/GenBank/DDBJ whole genome shotgun (WGS) entry which is preliminary data.</text>
</comment>
<evidence type="ECO:0000256" key="3">
    <source>
        <dbReference type="ARBA" id="ARBA00022833"/>
    </source>
</evidence>
<accession>A0AAN8I753</accession>
<keyword evidence="4" id="KW-0805">Transcription regulation</keyword>
<dbReference type="AlphaFoldDB" id="A0AAN8I753"/>
<proteinExistence type="predicted"/>
<evidence type="ECO:0000256" key="1">
    <source>
        <dbReference type="ARBA" id="ARBA00004123"/>
    </source>
</evidence>
<keyword evidence="2" id="KW-0479">Metal-binding</keyword>
<dbReference type="EMBL" id="JAKLMC020000002">
    <property type="protein sequence ID" value="KAK5957722.1"/>
    <property type="molecule type" value="Genomic_DNA"/>
</dbReference>
<dbReference type="CDD" id="cd12148">
    <property type="entry name" value="fungal_TF_MHR"/>
    <property type="match status" value="1"/>
</dbReference>
<evidence type="ECO:0000256" key="8">
    <source>
        <dbReference type="SAM" id="MobiDB-lite"/>
    </source>
</evidence>
<keyword evidence="10" id="KW-1185">Reference proteome</keyword>
<dbReference type="GO" id="GO:0045944">
    <property type="term" value="P:positive regulation of transcription by RNA polymerase II"/>
    <property type="evidence" value="ECO:0007669"/>
    <property type="project" value="TreeGrafter"/>
</dbReference>
<evidence type="ECO:0000256" key="2">
    <source>
        <dbReference type="ARBA" id="ARBA00022723"/>
    </source>
</evidence>